<dbReference type="PRINTS" id="PR01415">
    <property type="entry name" value="ANKYRIN"/>
</dbReference>
<keyword evidence="12" id="KW-0564">Palmitate</keyword>
<evidence type="ECO:0000256" key="16">
    <source>
        <dbReference type="PROSITE-ProRule" id="PRU00023"/>
    </source>
</evidence>
<keyword evidence="5 17" id="KW-0808">Transferase</keyword>
<comment type="similarity">
    <text evidence="3">Belongs to the DHHC palmitoyltransferase family. AKR/ZDHHC17 subfamily.</text>
</comment>
<dbReference type="GO" id="GO:0030659">
    <property type="term" value="C:cytoplasmic vesicle membrane"/>
    <property type="evidence" value="ECO:0007669"/>
    <property type="project" value="UniProtKB-SubCell"/>
</dbReference>
<feature type="repeat" description="ANK" evidence="16">
    <location>
        <begin position="189"/>
        <end position="221"/>
    </location>
</feature>
<evidence type="ECO:0000256" key="9">
    <source>
        <dbReference type="ARBA" id="ARBA00023034"/>
    </source>
</evidence>
<keyword evidence="10 16" id="KW-0040">ANK repeat</keyword>
<evidence type="ECO:0000256" key="10">
    <source>
        <dbReference type="ARBA" id="ARBA00023043"/>
    </source>
</evidence>
<keyword evidence="15" id="KW-0968">Cytoplasmic vesicle</keyword>
<evidence type="ECO:0000256" key="4">
    <source>
        <dbReference type="ARBA" id="ARBA00012210"/>
    </source>
</evidence>
<keyword evidence="11" id="KW-0472">Membrane</keyword>
<dbReference type="PANTHER" id="PTHR24161:SF16">
    <property type="entry name" value="PALMITOYLTRANSFERASE ZDHHC13"/>
    <property type="match status" value="1"/>
</dbReference>
<dbReference type="PANTHER" id="PTHR24161">
    <property type="entry name" value="ANK_REP_REGION DOMAIN-CONTAINING PROTEIN-RELATED"/>
    <property type="match status" value="1"/>
</dbReference>
<keyword evidence="13" id="KW-0449">Lipoprotein</keyword>
<dbReference type="Gene3D" id="1.25.40.20">
    <property type="entry name" value="Ankyrin repeat-containing domain"/>
    <property type="match status" value="1"/>
</dbReference>
<evidence type="ECO:0000256" key="7">
    <source>
        <dbReference type="ARBA" id="ARBA00022737"/>
    </source>
</evidence>
<keyword evidence="9" id="KW-0333">Golgi apparatus</keyword>
<dbReference type="SUPFAM" id="SSF48403">
    <property type="entry name" value="Ankyrin repeat"/>
    <property type="match status" value="1"/>
</dbReference>
<evidence type="ECO:0000256" key="15">
    <source>
        <dbReference type="ARBA" id="ARBA00023329"/>
    </source>
</evidence>
<comment type="caution">
    <text evidence="17">The sequence shown here is derived from an EMBL/GenBank/DDBJ whole genome shotgun (WGS) entry which is preliminary data.</text>
</comment>
<feature type="repeat" description="ANK" evidence="16">
    <location>
        <begin position="121"/>
        <end position="153"/>
    </location>
</feature>
<evidence type="ECO:0000256" key="11">
    <source>
        <dbReference type="ARBA" id="ARBA00023136"/>
    </source>
</evidence>
<dbReference type="GO" id="GO:0019706">
    <property type="term" value="F:protein-cysteine S-palmitoyltransferase activity"/>
    <property type="evidence" value="ECO:0007669"/>
    <property type="project" value="UniProtKB-EC"/>
</dbReference>
<keyword evidence="18" id="KW-1185">Reference proteome</keyword>
<evidence type="ECO:0000256" key="2">
    <source>
        <dbReference type="ARBA" id="ARBA00004653"/>
    </source>
</evidence>
<proteinExistence type="inferred from homology"/>
<dbReference type="Proteomes" id="UP000289886">
    <property type="component" value="Unassembled WGS sequence"/>
</dbReference>
<dbReference type="AlphaFoldDB" id="A0A444U985"/>
<keyword evidence="8" id="KW-1133">Transmembrane helix</keyword>
<accession>A0A444U985</accession>
<keyword evidence="7" id="KW-0677">Repeat</keyword>
<evidence type="ECO:0000256" key="6">
    <source>
        <dbReference type="ARBA" id="ARBA00022692"/>
    </source>
</evidence>
<dbReference type="PROSITE" id="PS50088">
    <property type="entry name" value="ANK_REPEAT"/>
    <property type="match status" value="4"/>
</dbReference>
<dbReference type="InterPro" id="IPR036770">
    <property type="entry name" value="Ankyrin_rpt-contain_sf"/>
</dbReference>
<dbReference type="EMBL" id="SCEB01215019">
    <property type="protein sequence ID" value="RXM31735.1"/>
    <property type="molecule type" value="Genomic_DNA"/>
</dbReference>
<feature type="repeat" description="ANK" evidence="16">
    <location>
        <begin position="88"/>
        <end position="120"/>
    </location>
</feature>
<keyword evidence="14" id="KW-0012">Acyltransferase</keyword>
<evidence type="ECO:0000313" key="17">
    <source>
        <dbReference type="EMBL" id="RXM31735.1"/>
    </source>
</evidence>
<evidence type="ECO:0000313" key="18">
    <source>
        <dbReference type="Proteomes" id="UP000289886"/>
    </source>
</evidence>
<sequence>MDQLTNDPTQQPKSLSFIDDQSNWDIIKATQYGALERCKELVEAGYDVRHPDKENVSLLHWAAINNRVDLVKYYISKGAIIDQLGGDLNSTPLHWAVRQGHLSTVVVLLKYRADLALVDGEGFSSIHLAVLFQHMPIIAYLLAKGQDVDMPDINGQTPLMLAAQKIVGPEPAHFLLKFNASVSAVDKVHKNTPLHWAVMSGNGNAAHFLLEAGADVDAQNAKGETPLDLAHQVRNPALIHMLTQAKHERSNANMMFFRRLQRYKIAFLGLTVTERLNLLKRLKRSRHAISIRQNPYNLGCFKNIVNFFQLRCFGLFKPNIVDWTQQYSVSVHSQQSVPGDLQAV</sequence>
<name>A0A444U985_ACIRT</name>
<dbReference type="Pfam" id="PF13637">
    <property type="entry name" value="Ank_4"/>
    <property type="match status" value="1"/>
</dbReference>
<dbReference type="SMART" id="SM00248">
    <property type="entry name" value="ANK"/>
    <property type="match status" value="6"/>
</dbReference>
<evidence type="ECO:0000256" key="8">
    <source>
        <dbReference type="ARBA" id="ARBA00022989"/>
    </source>
</evidence>
<dbReference type="GO" id="GO:0000139">
    <property type="term" value="C:Golgi membrane"/>
    <property type="evidence" value="ECO:0007669"/>
    <property type="project" value="UniProtKB-SubCell"/>
</dbReference>
<dbReference type="PROSITE" id="PS50297">
    <property type="entry name" value="ANK_REP_REGION"/>
    <property type="match status" value="3"/>
</dbReference>
<evidence type="ECO:0000256" key="13">
    <source>
        <dbReference type="ARBA" id="ARBA00023288"/>
    </source>
</evidence>
<keyword evidence="6" id="KW-0812">Transmembrane</keyword>
<evidence type="ECO:0000256" key="5">
    <source>
        <dbReference type="ARBA" id="ARBA00022679"/>
    </source>
</evidence>
<feature type="repeat" description="ANK" evidence="16">
    <location>
        <begin position="54"/>
        <end position="86"/>
    </location>
</feature>
<dbReference type="Pfam" id="PF12796">
    <property type="entry name" value="Ank_2"/>
    <property type="match status" value="2"/>
</dbReference>
<dbReference type="InterPro" id="IPR002110">
    <property type="entry name" value="Ankyrin_rpt"/>
</dbReference>
<dbReference type="EC" id="2.3.1.225" evidence="4"/>
<protein>
    <recommendedName>
        <fullName evidence="4">protein S-acyltransferase</fullName>
        <ecNumber evidence="4">2.3.1.225</ecNumber>
    </recommendedName>
</protein>
<evidence type="ECO:0000256" key="1">
    <source>
        <dbReference type="ARBA" id="ARBA00004439"/>
    </source>
</evidence>
<evidence type="ECO:0000256" key="12">
    <source>
        <dbReference type="ARBA" id="ARBA00023139"/>
    </source>
</evidence>
<comment type="subcellular location">
    <subcellularLocation>
        <location evidence="1">Cytoplasmic vesicle membrane</location>
        <topology evidence="1">Multi-pass membrane protein</topology>
    </subcellularLocation>
    <subcellularLocation>
        <location evidence="2">Golgi apparatus membrane</location>
        <topology evidence="2">Multi-pass membrane protein</topology>
    </subcellularLocation>
</comment>
<gene>
    <name evidence="17" type="ORF">EOD39_1688</name>
</gene>
<organism evidence="17 18">
    <name type="scientific">Acipenser ruthenus</name>
    <name type="common">Sterlet sturgeon</name>
    <dbReference type="NCBI Taxonomy" id="7906"/>
    <lineage>
        <taxon>Eukaryota</taxon>
        <taxon>Metazoa</taxon>
        <taxon>Chordata</taxon>
        <taxon>Craniata</taxon>
        <taxon>Vertebrata</taxon>
        <taxon>Euteleostomi</taxon>
        <taxon>Actinopterygii</taxon>
        <taxon>Chondrostei</taxon>
        <taxon>Acipenseriformes</taxon>
        <taxon>Acipenseridae</taxon>
        <taxon>Acipenser</taxon>
    </lineage>
</organism>
<evidence type="ECO:0000256" key="14">
    <source>
        <dbReference type="ARBA" id="ARBA00023315"/>
    </source>
</evidence>
<evidence type="ECO:0000256" key="3">
    <source>
        <dbReference type="ARBA" id="ARBA00010104"/>
    </source>
</evidence>
<reference evidence="17 18" key="1">
    <citation type="submission" date="2019-01" db="EMBL/GenBank/DDBJ databases">
        <title>Draft Genome and Complete Hox-Cluster Characterization of the Sterlet Sturgeon (Acipenser ruthenus).</title>
        <authorList>
            <person name="Wei Q."/>
        </authorList>
    </citation>
    <scope>NUCLEOTIDE SEQUENCE [LARGE SCALE GENOMIC DNA]</scope>
    <source>
        <strain evidence="17">WHYD16114868_AA</strain>
        <tissue evidence="17">Blood</tissue>
    </source>
</reference>
<dbReference type="FunFam" id="1.25.40.20:FF:000035">
    <property type="entry name" value="Palmitoyltransferase"/>
    <property type="match status" value="1"/>
</dbReference>